<organism evidence="2 3">
    <name type="scientific">Nitzschia inconspicua</name>
    <dbReference type="NCBI Taxonomy" id="303405"/>
    <lineage>
        <taxon>Eukaryota</taxon>
        <taxon>Sar</taxon>
        <taxon>Stramenopiles</taxon>
        <taxon>Ochrophyta</taxon>
        <taxon>Bacillariophyta</taxon>
        <taxon>Bacillariophyceae</taxon>
        <taxon>Bacillariophycidae</taxon>
        <taxon>Bacillariales</taxon>
        <taxon>Bacillariaceae</taxon>
        <taxon>Nitzschia</taxon>
    </lineage>
</organism>
<evidence type="ECO:0000313" key="2">
    <source>
        <dbReference type="EMBL" id="KAG7343240.1"/>
    </source>
</evidence>
<feature type="compositionally biased region" description="Low complexity" evidence="1">
    <location>
        <begin position="169"/>
        <end position="179"/>
    </location>
</feature>
<dbReference type="OrthoDB" id="49071at2759"/>
<reference evidence="2" key="1">
    <citation type="journal article" date="2021" name="Sci. Rep.">
        <title>Diploid genomic architecture of Nitzschia inconspicua, an elite biomass production diatom.</title>
        <authorList>
            <person name="Oliver A."/>
            <person name="Podell S."/>
            <person name="Pinowska A."/>
            <person name="Traller J.C."/>
            <person name="Smith S.R."/>
            <person name="McClure R."/>
            <person name="Beliaev A."/>
            <person name="Bohutskyi P."/>
            <person name="Hill E.A."/>
            <person name="Rabines A."/>
            <person name="Zheng H."/>
            <person name="Allen L.Z."/>
            <person name="Kuo A."/>
            <person name="Grigoriev I.V."/>
            <person name="Allen A.E."/>
            <person name="Hazlebeck D."/>
            <person name="Allen E.E."/>
        </authorList>
    </citation>
    <scope>NUCLEOTIDE SEQUENCE</scope>
    <source>
        <strain evidence="2">Hildebrandi</strain>
    </source>
</reference>
<feature type="region of interest" description="Disordered" evidence="1">
    <location>
        <begin position="132"/>
        <end position="188"/>
    </location>
</feature>
<accession>A0A9K3PDQ1</accession>
<keyword evidence="3" id="KW-1185">Reference proteome</keyword>
<feature type="compositionally biased region" description="Basic and acidic residues" evidence="1">
    <location>
        <begin position="134"/>
        <end position="160"/>
    </location>
</feature>
<comment type="caution">
    <text evidence="2">The sequence shown here is derived from an EMBL/GenBank/DDBJ whole genome shotgun (WGS) entry which is preliminary data.</text>
</comment>
<sequence length="275" mass="32061">MDETMKPLFHQNKTIIPFLLFYVWTNAVKVRAFPSIRPTRTSFSFCHSNDCDFRRPFSSLYLQKSWFSLDSDDEHDDDDDDDRLVTREMLHRDLLQDPQVKRKRKNNGKEGYKPLDNRDHLLFSVRKVTPDPYTHNEIKQAKQKRISDGKRRRTDLDHHLTPVSKKKSGGSSTTTTTTSRLVQSNKKDGRDVSTVLGEFQLDKSTTSGDIIVVGDKEYQVQTARCQYKYAGGQRFVMVRKILEVKEVTRVYKEEALIRQYESSPSRLPEQPPNLE</sequence>
<feature type="compositionally biased region" description="Basic and acidic residues" evidence="1">
    <location>
        <begin position="107"/>
        <end position="116"/>
    </location>
</feature>
<evidence type="ECO:0000256" key="1">
    <source>
        <dbReference type="SAM" id="MobiDB-lite"/>
    </source>
</evidence>
<dbReference type="Proteomes" id="UP000693970">
    <property type="component" value="Unassembled WGS sequence"/>
</dbReference>
<name>A0A9K3PDQ1_9STRA</name>
<dbReference type="AlphaFoldDB" id="A0A9K3PDQ1"/>
<proteinExistence type="predicted"/>
<dbReference type="EMBL" id="JAGRRH010000024">
    <property type="protein sequence ID" value="KAG7343240.1"/>
    <property type="molecule type" value="Genomic_DNA"/>
</dbReference>
<reference evidence="2" key="2">
    <citation type="submission" date="2021-04" db="EMBL/GenBank/DDBJ databases">
        <authorList>
            <person name="Podell S."/>
        </authorList>
    </citation>
    <scope>NUCLEOTIDE SEQUENCE</scope>
    <source>
        <strain evidence="2">Hildebrandi</strain>
    </source>
</reference>
<evidence type="ECO:0000313" key="3">
    <source>
        <dbReference type="Proteomes" id="UP000693970"/>
    </source>
</evidence>
<gene>
    <name evidence="2" type="ORF">IV203_021185</name>
</gene>
<protein>
    <submittedName>
        <fullName evidence="2">Uncharacterized protein</fullName>
    </submittedName>
</protein>
<feature type="region of interest" description="Disordered" evidence="1">
    <location>
        <begin position="91"/>
        <end position="116"/>
    </location>
</feature>